<evidence type="ECO:0000313" key="1">
    <source>
        <dbReference type="EMBL" id="CAI9932546.1"/>
    </source>
</evidence>
<dbReference type="AlphaFoldDB" id="A0AA86TXY6"/>
<reference evidence="1" key="1">
    <citation type="submission" date="2023-06" db="EMBL/GenBank/DDBJ databases">
        <authorList>
            <person name="Kurt Z."/>
        </authorList>
    </citation>
    <scope>NUCLEOTIDE SEQUENCE</scope>
</reference>
<sequence>MLEFRRCELQNLATTQMKITELNIYDSQLKSSQLKKANILNCICRTILMRKTSVFIPLKTIIDDVPNVDQLKMSECILKLCTFSVPKINKFEYYGNHSQLISFTFFENIQHIKINNEPQFLKEYKHSQQKHKTITNSQSGIIESQNITQKLHKELIDYSRTYIQNVIKILQMVYNGAE</sequence>
<evidence type="ECO:0000313" key="2">
    <source>
        <dbReference type="EMBL" id="CAL6005884.1"/>
    </source>
</evidence>
<organism evidence="1">
    <name type="scientific">Hexamita inflata</name>
    <dbReference type="NCBI Taxonomy" id="28002"/>
    <lineage>
        <taxon>Eukaryota</taxon>
        <taxon>Metamonada</taxon>
        <taxon>Diplomonadida</taxon>
        <taxon>Hexamitidae</taxon>
        <taxon>Hexamitinae</taxon>
        <taxon>Hexamita</taxon>
    </lineage>
</organism>
<evidence type="ECO:0000313" key="3">
    <source>
        <dbReference type="Proteomes" id="UP001642409"/>
    </source>
</evidence>
<gene>
    <name evidence="2" type="ORF">HINF_LOCUS19810</name>
    <name evidence="1" type="ORF">HINF_LOCUS20191</name>
</gene>
<dbReference type="EMBL" id="CATOUU010000517">
    <property type="protein sequence ID" value="CAI9932546.1"/>
    <property type="molecule type" value="Genomic_DNA"/>
</dbReference>
<comment type="caution">
    <text evidence="1">The sequence shown here is derived from an EMBL/GenBank/DDBJ whole genome shotgun (WGS) entry which is preliminary data.</text>
</comment>
<protein>
    <submittedName>
        <fullName evidence="2">Hypothetical_protein</fullName>
    </submittedName>
</protein>
<keyword evidence="3" id="KW-1185">Reference proteome</keyword>
<accession>A0AA86TXY6</accession>
<reference evidence="2 3" key="2">
    <citation type="submission" date="2024-07" db="EMBL/GenBank/DDBJ databases">
        <authorList>
            <person name="Akdeniz Z."/>
        </authorList>
    </citation>
    <scope>NUCLEOTIDE SEQUENCE [LARGE SCALE GENOMIC DNA]</scope>
</reference>
<dbReference type="Proteomes" id="UP001642409">
    <property type="component" value="Unassembled WGS sequence"/>
</dbReference>
<dbReference type="EMBL" id="CAXDID020000052">
    <property type="protein sequence ID" value="CAL6005884.1"/>
    <property type="molecule type" value="Genomic_DNA"/>
</dbReference>
<name>A0AA86TXY6_9EUKA</name>
<proteinExistence type="predicted"/>